<dbReference type="Proteomes" id="UP000572754">
    <property type="component" value="Unassembled WGS sequence"/>
</dbReference>
<evidence type="ECO:0000256" key="9">
    <source>
        <dbReference type="SAM" id="MobiDB-lite"/>
    </source>
</evidence>
<dbReference type="InterPro" id="IPR011527">
    <property type="entry name" value="ABC1_TM_dom"/>
</dbReference>
<feature type="compositionally biased region" description="Low complexity" evidence="9">
    <location>
        <begin position="865"/>
        <end position="878"/>
    </location>
</feature>
<keyword evidence="14" id="KW-1185">Reference proteome</keyword>
<dbReference type="Pfam" id="PF24357">
    <property type="entry name" value="TMD0_ABC"/>
    <property type="match status" value="1"/>
</dbReference>
<evidence type="ECO:0000259" key="11">
    <source>
        <dbReference type="PROSITE" id="PS50893"/>
    </source>
</evidence>
<keyword evidence="3" id="KW-1003">Cell membrane</keyword>
<accession>A0A8H5XDW8</accession>
<dbReference type="Gene3D" id="1.20.1560.10">
    <property type="entry name" value="ABC transporter type 1, transmembrane domain"/>
    <property type="match status" value="2"/>
</dbReference>
<dbReference type="CDD" id="cd18580">
    <property type="entry name" value="ABC_6TM_ABCC_D2"/>
    <property type="match status" value="1"/>
</dbReference>
<dbReference type="Pfam" id="PF00664">
    <property type="entry name" value="ABC_membrane"/>
    <property type="match status" value="1"/>
</dbReference>
<evidence type="ECO:0000313" key="14">
    <source>
        <dbReference type="Proteomes" id="UP000572754"/>
    </source>
</evidence>
<feature type="transmembrane region" description="Helical" evidence="10">
    <location>
        <begin position="1146"/>
        <end position="1166"/>
    </location>
</feature>
<feature type="transmembrane region" description="Helical" evidence="10">
    <location>
        <begin position="286"/>
        <end position="304"/>
    </location>
</feature>
<feature type="region of interest" description="Disordered" evidence="9">
    <location>
        <begin position="839"/>
        <end position="885"/>
    </location>
</feature>
<feature type="domain" description="ABC transporter" evidence="11">
    <location>
        <begin position="637"/>
        <end position="866"/>
    </location>
</feature>
<evidence type="ECO:0000256" key="4">
    <source>
        <dbReference type="ARBA" id="ARBA00022692"/>
    </source>
</evidence>
<dbReference type="GO" id="GO:0016887">
    <property type="term" value="F:ATP hydrolysis activity"/>
    <property type="evidence" value="ECO:0007669"/>
    <property type="project" value="InterPro"/>
</dbReference>
<gene>
    <name evidence="13" type="ORF">FCIRC_320</name>
</gene>
<dbReference type="GO" id="GO:0005524">
    <property type="term" value="F:ATP binding"/>
    <property type="evidence" value="ECO:0007669"/>
    <property type="project" value="UniProtKB-KW"/>
</dbReference>
<feature type="compositionally biased region" description="Polar residues" evidence="9">
    <location>
        <begin position="839"/>
        <end position="864"/>
    </location>
</feature>
<dbReference type="SUPFAM" id="SSF90123">
    <property type="entry name" value="ABC transporter transmembrane region"/>
    <property type="match status" value="2"/>
</dbReference>
<dbReference type="PROSITE" id="PS00211">
    <property type="entry name" value="ABC_TRANSPORTER_1"/>
    <property type="match status" value="2"/>
</dbReference>
<feature type="transmembrane region" description="Helical" evidence="10">
    <location>
        <begin position="98"/>
        <end position="116"/>
    </location>
</feature>
<keyword evidence="7 10" id="KW-1133">Transmembrane helix</keyword>
<dbReference type="FunFam" id="1.20.1560.10:FF:000066">
    <property type="entry name" value="ABC multidrug transporter (Eurofung)"/>
    <property type="match status" value="1"/>
</dbReference>
<organism evidence="13 14">
    <name type="scientific">Fusarium circinatum</name>
    <name type="common">Pitch canker fungus</name>
    <name type="synonym">Gibberella circinata</name>
    <dbReference type="NCBI Taxonomy" id="48490"/>
    <lineage>
        <taxon>Eukaryota</taxon>
        <taxon>Fungi</taxon>
        <taxon>Dikarya</taxon>
        <taxon>Ascomycota</taxon>
        <taxon>Pezizomycotina</taxon>
        <taxon>Sordariomycetes</taxon>
        <taxon>Hypocreomycetidae</taxon>
        <taxon>Hypocreales</taxon>
        <taxon>Nectriaceae</taxon>
        <taxon>Fusarium</taxon>
        <taxon>Fusarium fujikuroi species complex</taxon>
    </lineage>
</organism>
<dbReference type="PROSITE" id="PS50893">
    <property type="entry name" value="ABC_TRANSPORTER_2"/>
    <property type="match status" value="2"/>
</dbReference>
<evidence type="ECO:0000256" key="8">
    <source>
        <dbReference type="ARBA" id="ARBA00023136"/>
    </source>
</evidence>
<dbReference type="Pfam" id="PF00005">
    <property type="entry name" value="ABC_tran"/>
    <property type="match status" value="2"/>
</dbReference>
<dbReference type="InterPro" id="IPR003593">
    <property type="entry name" value="AAA+_ATPase"/>
</dbReference>
<dbReference type="InterPro" id="IPR017871">
    <property type="entry name" value="ABC_transporter-like_CS"/>
</dbReference>
<evidence type="ECO:0000256" key="3">
    <source>
        <dbReference type="ARBA" id="ARBA00022475"/>
    </source>
</evidence>
<evidence type="ECO:0000259" key="12">
    <source>
        <dbReference type="PROSITE" id="PS50929"/>
    </source>
</evidence>
<dbReference type="InterPro" id="IPR044746">
    <property type="entry name" value="ABCC_6TM_D1"/>
</dbReference>
<dbReference type="Gene3D" id="3.40.50.300">
    <property type="entry name" value="P-loop containing nucleotide triphosphate hydrolases"/>
    <property type="match status" value="2"/>
</dbReference>
<sequence length="1488" mass="163125">MHAASVDKQYARDNLGFSGQESFLTSPAGQEHQYQHQFSGTAVTTDTTRHDTNGPCRLGNFDLTVAFEDVVFVIVPAAAFICLGFSRILTLCRRRRPIVGPSAVQWTKLLVLIILAQNSSQFASGRSLAAASLAFIAALLLIPLSWIEHSRAPRPSTAIAAYLSVTLIFDVARTRTAWLLTPSGLDQKYASVLTTATVLKALMICLESRQKEKWLGWDMKQHSPEETSGIWNLGVFFWLNKLFMKGYRVILTLESLYPLDKALEAETHHHLVEKVRNNPYKTQKYGLARLLLQILAVHLLPPIIPRAALLGASMCQPFLIHALLHYLQSENQDQSHGYGLIGATALTYGAIAFSTALYWYFQERFVIMVRGILVLAVYEKTTELRMPADGDSGALTLMSTDVERITRGILDLHEYWANTIQIALSCWLLQRELGAAFAASLGVVAISTLTAFGIGKLLGPRQKAWMEAIETRVNVTAAAIAQMKLVKMSGMTKPIESCVQRLRVREIEIGGRWRMLLAAAATVSQVPMTLSPVITFAVATKTLNTTSIFVSISYLTLLASPLMILFQKIPQFLGALTCLQRVQTYLERDSRFEYRHLDHGMMSTTCMTPSSSPPSVSETSGSCIEMETLPGKDTPHIVIKDGSFSYHEKVTVLRHVNISIPTSRLTAVVGPVASGKSTLCKAILGEVPFAAGSTTIFRSRVIGYCDQQPFLTNTSIRDNIIGDSHFDDKLYASVINAAMLDHDIINLPQGDSTMVGSSGIALSGGQRQRVAIARVLYLVDAKLLIFDDVLSGLDARTTDHVFRHVFGRDGMLRRRCATVILCTHNLRHSQAADHIITVSSKGEVSEENPTADTNVLPNTDPGSDSESTSTEALESAQEPASPHSLPAGAMTVEEAAARKLGDRSVFGYYIRTIGLIPIVAFAFACVCNGFLNNFPRIWLTFWADDAARPQRGLAQIHSQAYYIGIYGMLQVLALISFMAAVVLVLGPFIRLSGSVLHQRALETVINSPLQLLTTTDTGTITNYFSQDITIIDNELPMAVANVVLDIFGVIGMGVLIASSSPWLGLTYPAMILILWLIQRFYLRTSRQLRLLDLEAKSPLYTHFLDTSRGIATIRALGWTGESIKHNHRLLDQSQRPMYLLSMVQRWLYLTLNAVVAVTATALVGLITQLRSSSSLSGASLVTLMTLSQSLSDIVRFYAALETSIGAVARLRNFTTKTGTESSLHGDIRLDQQWPSKGAIEVRGVWATYKSSGGAEEYALQGIDVSIRAGERIALCGRTGSGKSSLILLLLALLEPVQKDNVECMLSIDGVPLSSISPQTLRERIITVPQDPVFLSMGSTVMENLDPLGLATTEQCREVLQATGLWNMVDSQGGLGSVLSESSLSQGQRQVFNIARAVLKRRTRGSSVLLLDEFTSSVDADTERNMLAIIEREFDGCTIVMVAHRLHIVSEFCDRVLVLDRGRIVEDGDPQALARVDESWFASLMAAGG</sequence>
<feature type="transmembrane region" description="Helical" evidence="10">
    <location>
        <begin position="128"/>
        <end position="147"/>
    </location>
</feature>
<comment type="subcellular location">
    <subcellularLocation>
        <location evidence="1">Cell membrane</location>
        <topology evidence="1">Multi-pass membrane protein</topology>
    </subcellularLocation>
</comment>
<keyword evidence="8 10" id="KW-0472">Membrane</keyword>
<feature type="domain" description="ABC transporter" evidence="11">
    <location>
        <begin position="1239"/>
        <end position="1485"/>
    </location>
</feature>
<feature type="domain" description="ABC transmembrane type-1" evidence="12">
    <location>
        <begin position="311"/>
        <end position="574"/>
    </location>
</feature>
<evidence type="ECO:0000256" key="10">
    <source>
        <dbReference type="SAM" id="Phobius"/>
    </source>
</evidence>
<feature type="transmembrane region" description="Helical" evidence="10">
    <location>
        <begin position="339"/>
        <end position="361"/>
    </location>
</feature>
<dbReference type="GO" id="GO:0005886">
    <property type="term" value="C:plasma membrane"/>
    <property type="evidence" value="ECO:0007669"/>
    <property type="project" value="UniProtKB-SubCell"/>
</dbReference>
<evidence type="ECO:0000256" key="7">
    <source>
        <dbReference type="ARBA" id="ARBA00022989"/>
    </source>
</evidence>
<dbReference type="PROSITE" id="PS50929">
    <property type="entry name" value="ABC_TM1F"/>
    <property type="match status" value="2"/>
</dbReference>
<feature type="transmembrane region" description="Helical" evidence="10">
    <location>
        <begin position="515"/>
        <end position="539"/>
    </location>
</feature>
<feature type="transmembrane region" description="Helical" evidence="10">
    <location>
        <begin position="1062"/>
        <end position="1082"/>
    </location>
</feature>
<dbReference type="CDD" id="cd18579">
    <property type="entry name" value="ABC_6TM_ABCC_D1"/>
    <property type="match status" value="1"/>
</dbReference>
<keyword evidence="5" id="KW-0547">Nucleotide-binding</keyword>
<feature type="transmembrane region" description="Helical" evidence="10">
    <location>
        <begin position="908"/>
        <end position="931"/>
    </location>
</feature>
<dbReference type="PANTHER" id="PTHR24223">
    <property type="entry name" value="ATP-BINDING CASSETTE SUB-FAMILY C"/>
    <property type="match status" value="1"/>
</dbReference>
<keyword evidence="6" id="KW-0067">ATP-binding</keyword>
<dbReference type="InterPro" id="IPR050173">
    <property type="entry name" value="ABC_transporter_C-like"/>
</dbReference>
<feature type="transmembrane region" description="Helical" evidence="10">
    <location>
        <begin position="433"/>
        <end position="454"/>
    </location>
</feature>
<keyword evidence="2" id="KW-0813">Transport</keyword>
<dbReference type="GO" id="GO:0140359">
    <property type="term" value="F:ABC-type transporter activity"/>
    <property type="evidence" value="ECO:0007669"/>
    <property type="project" value="InterPro"/>
</dbReference>
<dbReference type="InterPro" id="IPR056227">
    <property type="entry name" value="TMD0_ABC"/>
</dbReference>
<evidence type="ECO:0000313" key="13">
    <source>
        <dbReference type="EMBL" id="KAF5691742.1"/>
    </source>
</evidence>
<proteinExistence type="predicted"/>
<protein>
    <submittedName>
        <fullName evidence="13">Multidrug resistance</fullName>
    </submittedName>
</protein>
<dbReference type="InterPro" id="IPR003439">
    <property type="entry name" value="ABC_transporter-like_ATP-bd"/>
</dbReference>
<feature type="transmembrane region" description="Helical" evidence="10">
    <location>
        <begin position="545"/>
        <end position="566"/>
    </location>
</feature>
<feature type="domain" description="ABC transmembrane type-1" evidence="12">
    <location>
        <begin position="937"/>
        <end position="1202"/>
    </location>
</feature>
<dbReference type="InterPro" id="IPR044726">
    <property type="entry name" value="ABCC_6TM_D2"/>
</dbReference>
<dbReference type="SMART" id="SM00382">
    <property type="entry name" value="AAA"/>
    <property type="match status" value="2"/>
</dbReference>
<keyword evidence="4 10" id="KW-0812">Transmembrane</keyword>
<dbReference type="FunFam" id="1.20.1560.10:FF:000055">
    <property type="entry name" value="ABC multidrug transporter (Eurofung)"/>
    <property type="match status" value="1"/>
</dbReference>
<comment type="caution">
    <text evidence="13">The sequence shown here is derived from an EMBL/GenBank/DDBJ whole genome shotgun (WGS) entry which is preliminary data.</text>
</comment>
<dbReference type="InterPro" id="IPR027417">
    <property type="entry name" value="P-loop_NTPase"/>
</dbReference>
<reference evidence="14" key="1">
    <citation type="journal article" date="2020" name="BMC Genomics">
        <title>Correction to: Identification and distribution of gene clusters required for synthesis of sphingolipid metabolism inhibitors in diverse species of the filamentous fungus Fusarium.</title>
        <authorList>
            <person name="Kim H.S."/>
            <person name="Lohmar J.M."/>
            <person name="Busman M."/>
            <person name="Brown D.W."/>
            <person name="Naumann T.A."/>
            <person name="Divon H.H."/>
            <person name="Lysoe E."/>
            <person name="Uhlig S."/>
            <person name="Proctor R.H."/>
        </authorList>
    </citation>
    <scope>NUCLEOTIDE SEQUENCE [LARGE SCALE GENOMIC DNA]</scope>
    <source>
        <strain evidence="14">NRRL 25331</strain>
    </source>
</reference>
<dbReference type="InterPro" id="IPR036640">
    <property type="entry name" value="ABC1_TM_sf"/>
</dbReference>
<evidence type="ECO:0000256" key="6">
    <source>
        <dbReference type="ARBA" id="ARBA00022840"/>
    </source>
</evidence>
<feature type="transmembrane region" description="Helical" evidence="10">
    <location>
        <begin position="70"/>
        <end position="91"/>
    </location>
</feature>
<name>A0A8H5XDW8_FUSCI</name>
<feature type="transmembrane region" description="Helical" evidence="10">
    <location>
        <begin position="961"/>
        <end position="989"/>
    </location>
</feature>
<dbReference type="SUPFAM" id="SSF52540">
    <property type="entry name" value="P-loop containing nucleoside triphosphate hydrolases"/>
    <property type="match status" value="2"/>
</dbReference>
<evidence type="ECO:0000256" key="1">
    <source>
        <dbReference type="ARBA" id="ARBA00004651"/>
    </source>
</evidence>
<evidence type="ECO:0000256" key="2">
    <source>
        <dbReference type="ARBA" id="ARBA00022448"/>
    </source>
</evidence>
<reference evidence="13 14" key="2">
    <citation type="submission" date="2020-05" db="EMBL/GenBank/DDBJ databases">
        <title>Identification and distribution of gene clusters putatively required for synthesis of sphingolipid metabolism inhibitors in phylogenetically diverse species of the filamentous fungus Fusarium.</title>
        <authorList>
            <person name="Kim H.-S."/>
            <person name="Busman M."/>
            <person name="Brown D.W."/>
            <person name="Divon H."/>
            <person name="Uhlig S."/>
            <person name="Proctor R.H."/>
        </authorList>
    </citation>
    <scope>NUCLEOTIDE SEQUENCE [LARGE SCALE GENOMIC DNA]</scope>
    <source>
        <strain evidence="13 14">NRRL 25331</strain>
    </source>
</reference>
<evidence type="ECO:0000256" key="5">
    <source>
        <dbReference type="ARBA" id="ARBA00022741"/>
    </source>
</evidence>
<dbReference type="EMBL" id="JAAQPE010000013">
    <property type="protein sequence ID" value="KAF5691742.1"/>
    <property type="molecule type" value="Genomic_DNA"/>
</dbReference>
<dbReference type="PANTHER" id="PTHR24223:SF345">
    <property type="entry name" value="ABC MULTIDRUG TRANSPORTER (EUROFUNG)"/>
    <property type="match status" value="1"/>
</dbReference>